<sequence length="149" mass="17251">MVWKRFTITIVVIACIAAFMLFITGVFQKSVLAETVKLEEQYKDFIVHIRIEPLEEGFQVLRSLQYTGEASLVIEHRSPLTQVTIDADNPTFTGSPVTKQLNADYQYYPQPTLLFDTLEKGKHTIYIHTQFYIEGERVDIKTKETLIFE</sequence>
<gene>
    <name evidence="2" type="ORF">MUN87_00490</name>
</gene>
<dbReference type="Proteomes" id="UP000831537">
    <property type="component" value="Chromosome"/>
</dbReference>
<evidence type="ECO:0000256" key="1">
    <source>
        <dbReference type="SAM" id="Phobius"/>
    </source>
</evidence>
<protein>
    <recommendedName>
        <fullName evidence="4">YtkA-like domain-containing protein</fullName>
    </recommendedName>
</protein>
<keyword evidence="1" id="KW-1133">Transmembrane helix</keyword>
<evidence type="ECO:0000313" key="2">
    <source>
        <dbReference type="EMBL" id="UOQ85419.1"/>
    </source>
</evidence>
<reference evidence="2 3" key="1">
    <citation type="submission" date="2022-04" db="EMBL/GenBank/DDBJ databases">
        <title>Gracilibacillus sp. isolated from saltern.</title>
        <authorList>
            <person name="Won M."/>
            <person name="Lee C.-M."/>
            <person name="Woen H.-Y."/>
            <person name="Kwon S.-W."/>
        </authorList>
    </citation>
    <scope>NUCLEOTIDE SEQUENCE [LARGE SCALE GENOMIC DNA]</scope>
    <source>
        <strain evidence="2 3">SSPM10-3</strain>
    </source>
</reference>
<evidence type="ECO:0000313" key="3">
    <source>
        <dbReference type="Proteomes" id="UP000831537"/>
    </source>
</evidence>
<dbReference type="RefSeq" id="WP_244744500.1">
    <property type="nucleotide sequence ID" value="NZ_CP095071.1"/>
</dbReference>
<keyword evidence="3" id="KW-1185">Reference proteome</keyword>
<evidence type="ECO:0008006" key="4">
    <source>
        <dbReference type="Google" id="ProtNLM"/>
    </source>
</evidence>
<dbReference type="EMBL" id="CP095071">
    <property type="protein sequence ID" value="UOQ85419.1"/>
    <property type="molecule type" value="Genomic_DNA"/>
</dbReference>
<proteinExistence type="predicted"/>
<name>A0ABY4GMG1_9BACI</name>
<organism evidence="2 3">
    <name type="scientific">Gracilibacillus salinarum</name>
    <dbReference type="NCBI Taxonomy" id="2932255"/>
    <lineage>
        <taxon>Bacteria</taxon>
        <taxon>Bacillati</taxon>
        <taxon>Bacillota</taxon>
        <taxon>Bacilli</taxon>
        <taxon>Bacillales</taxon>
        <taxon>Bacillaceae</taxon>
        <taxon>Gracilibacillus</taxon>
    </lineage>
</organism>
<keyword evidence="1" id="KW-0812">Transmembrane</keyword>
<keyword evidence="1" id="KW-0472">Membrane</keyword>
<accession>A0ABY4GMG1</accession>
<feature type="transmembrane region" description="Helical" evidence="1">
    <location>
        <begin position="6"/>
        <end position="27"/>
    </location>
</feature>